<evidence type="ECO:0000256" key="11">
    <source>
        <dbReference type="ARBA" id="ARBA00023049"/>
    </source>
</evidence>
<comment type="function">
    <text evidence="13">Involved in the digestion of the blood meal.</text>
</comment>
<dbReference type="OMA" id="NWGFKWM"/>
<evidence type="ECO:0000256" key="12">
    <source>
        <dbReference type="ARBA" id="ARBA00023157"/>
    </source>
</evidence>
<keyword evidence="6" id="KW-0645">Protease</keyword>
<evidence type="ECO:0000313" key="17">
    <source>
        <dbReference type="EMBL" id="CAD7085670.1"/>
    </source>
</evidence>
<dbReference type="PRINTS" id="PR00765">
    <property type="entry name" value="CRBOXYPTASEA"/>
</dbReference>
<sequence>MARSIIILLVFTVCINEISSTRVRYDNYNIYQVLPSRLKHLDLLVQLEKSSGSLIFLTPIVAVDKHVNILVAPHKKPEFLNILDDNEVFYELVQENFQQILEAEDTEFRSRSATYDWTGYHTLEETYEWLKSLEARFPDKVKTIVGGKTYEGRDILGVKVSFKAGNKAIFVEGGIHAREWISPATVTYILNEILTSNDDAFRSMVENFDWYVFPHVNPDGFVYTHTTNRLWRKTRSRGTECYGADANRNWGFKWMEIGASSDECSETYAGKEAFSEIETKTLAEFVTGIKDELLMYVAFHSYSQLLLFAYGYTPEPIENHDDHQQIAEAAVAALSKRYGTQYQVGSSYTTIYPTSGSSRDYAYGFLKIPLVYSYELRPASSINGFVLPSAQIIPTCLETLDSLVAMISEAQKLGYLV</sequence>
<keyword evidence="8 15" id="KW-0732">Signal</keyword>
<evidence type="ECO:0000256" key="4">
    <source>
        <dbReference type="ARBA" id="ARBA00022525"/>
    </source>
</evidence>
<feature type="active site" description="Proton donor/acceptor" evidence="14">
    <location>
        <position position="375"/>
    </location>
</feature>
<evidence type="ECO:0000256" key="5">
    <source>
        <dbReference type="ARBA" id="ARBA00022645"/>
    </source>
</evidence>
<dbReference type="GO" id="GO:0006508">
    <property type="term" value="P:proteolysis"/>
    <property type="evidence" value="ECO:0007669"/>
    <property type="project" value="UniProtKB-KW"/>
</dbReference>
<keyword evidence="18" id="KW-1185">Reference proteome</keyword>
<dbReference type="PANTHER" id="PTHR11705">
    <property type="entry name" value="PROTEASE FAMILY M14 CARBOXYPEPTIDASE A,B"/>
    <property type="match status" value="1"/>
</dbReference>
<accession>A0A7R8US20</accession>
<comment type="similarity">
    <text evidence="3 14">Belongs to the peptidase M14 family.</text>
</comment>
<dbReference type="EMBL" id="LR899011">
    <property type="protein sequence ID" value="CAD7085670.1"/>
    <property type="molecule type" value="Genomic_DNA"/>
</dbReference>
<evidence type="ECO:0000256" key="7">
    <source>
        <dbReference type="ARBA" id="ARBA00022723"/>
    </source>
</evidence>
<evidence type="ECO:0000256" key="13">
    <source>
        <dbReference type="ARBA" id="ARBA00057299"/>
    </source>
</evidence>
<evidence type="ECO:0000256" key="3">
    <source>
        <dbReference type="ARBA" id="ARBA00005988"/>
    </source>
</evidence>
<keyword evidence="12" id="KW-1015">Disulfide bond</keyword>
<dbReference type="Pfam" id="PF00246">
    <property type="entry name" value="Peptidase_M14"/>
    <property type="match status" value="1"/>
</dbReference>
<comment type="cofactor">
    <cofactor evidence="1">
        <name>Zn(2+)</name>
        <dbReference type="ChEBI" id="CHEBI:29105"/>
    </cofactor>
</comment>
<evidence type="ECO:0000256" key="14">
    <source>
        <dbReference type="PROSITE-ProRule" id="PRU01379"/>
    </source>
</evidence>
<evidence type="ECO:0000259" key="16">
    <source>
        <dbReference type="PROSITE" id="PS52035"/>
    </source>
</evidence>
<dbReference type="FunCoup" id="A0A7R8US20">
    <property type="interactions" value="38"/>
</dbReference>
<dbReference type="GO" id="GO:0008270">
    <property type="term" value="F:zinc ion binding"/>
    <property type="evidence" value="ECO:0007669"/>
    <property type="project" value="InterPro"/>
</dbReference>
<dbReference type="InterPro" id="IPR036990">
    <property type="entry name" value="M14A-like_propep"/>
</dbReference>
<dbReference type="Gene3D" id="3.40.630.10">
    <property type="entry name" value="Zn peptidases"/>
    <property type="match status" value="1"/>
</dbReference>
<organism evidence="17 18">
    <name type="scientific">Hermetia illucens</name>
    <name type="common">Black soldier fly</name>
    <dbReference type="NCBI Taxonomy" id="343691"/>
    <lineage>
        <taxon>Eukaryota</taxon>
        <taxon>Metazoa</taxon>
        <taxon>Ecdysozoa</taxon>
        <taxon>Arthropoda</taxon>
        <taxon>Hexapoda</taxon>
        <taxon>Insecta</taxon>
        <taxon>Pterygota</taxon>
        <taxon>Neoptera</taxon>
        <taxon>Endopterygota</taxon>
        <taxon>Diptera</taxon>
        <taxon>Brachycera</taxon>
        <taxon>Stratiomyomorpha</taxon>
        <taxon>Stratiomyidae</taxon>
        <taxon>Hermetiinae</taxon>
        <taxon>Hermetia</taxon>
    </lineage>
</organism>
<evidence type="ECO:0000256" key="10">
    <source>
        <dbReference type="ARBA" id="ARBA00022833"/>
    </source>
</evidence>
<keyword evidence="4" id="KW-0964">Secreted</keyword>
<evidence type="ECO:0000256" key="15">
    <source>
        <dbReference type="SAM" id="SignalP"/>
    </source>
</evidence>
<dbReference type="PROSITE" id="PS00132">
    <property type="entry name" value="CARBOXYPEPT_ZN_1"/>
    <property type="match status" value="1"/>
</dbReference>
<reference evidence="17 18" key="1">
    <citation type="submission" date="2020-11" db="EMBL/GenBank/DDBJ databases">
        <authorList>
            <person name="Wallbank WR R."/>
            <person name="Pardo Diaz C."/>
            <person name="Kozak K."/>
            <person name="Martin S."/>
            <person name="Jiggins C."/>
            <person name="Moest M."/>
            <person name="Warren A I."/>
            <person name="Generalovic N T."/>
            <person name="Byers J.R.P. K."/>
            <person name="Montejo-Kovacevich G."/>
            <person name="Yen C E."/>
        </authorList>
    </citation>
    <scope>NUCLEOTIDE SEQUENCE [LARGE SCALE GENOMIC DNA]</scope>
</reference>
<evidence type="ECO:0000256" key="9">
    <source>
        <dbReference type="ARBA" id="ARBA00022801"/>
    </source>
</evidence>
<dbReference type="OrthoDB" id="3626597at2759"/>
<feature type="domain" description="Peptidase M14" evidence="16">
    <location>
        <begin position="119"/>
        <end position="410"/>
    </location>
</feature>
<comment type="subcellular location">
    <subcellularLocation>
        <location evidence="2">Secreted</location>
    </subcellularLocation>
</comment>
<dbReference type="InterPro" id="IPR057246">
    <property type="entry name" value="CARBOXYPEPT_ZN_1"/>
</dbReference>
<evidence type="ECO:0000256" key="2">
    <source>
        <dbReference type="ARBA" id="ARBA00004613"/>
    </source>
</evidence>
<dbReference type="Proteomes" id="UP000594454">
    <property type="component" value="Chromosome 3"/>
</dbReference>
<keyword evidence="11" id="KW-0482">Metalloprotease</keyword>
<dbReference type="Gene3D" id="3.30.70.340">
    <property type="entry name" value="Metallocarboxypeptidase-like"/>
    <property type="match status" value="1"/>
</dbReference>
<feature type="chain" id="PRO_5030532638" description="Peptidase M14 domain-containing protein" evidence="15">
    <location>
        <begin position="21"/>
        <end position="417"/>
    </location>
</feature>
<keyword evidence="10" id="KW-0862">Zinc</keyword>
<keyword evidence="9" id="KW-0378">Hydrolase</keyword>
<dbReference type="Pfam" id="PF02244">
    <property type="entry name" value="Propep_M14"/>
    <property type="match status" value="1"/>
</dbReference>
<evidence type="ECO:0000256" key="6">
    <source>
        <dbReference type="ARBA" id="ARBA00022670"/>
    </source>
</evidence>
<dbReference type="SUPFAM" id="SSF53187">
    <property type="entry name" value="Zn-dependent exopeptidases"/>
    <property type="match status" value="1"/>
</dbReference>
<dbReference type="CDD" id="cd03860">
    <property type="entry name" value="M14_CP_A-B_like"/>
    <property type="match status" value="1"/>
</dbReference>
<protein>
    <recommendedName>
        <fullName evidence="16">Peptidase M14 domain-containing protein</fullName>
    </recommendedName>
</protein>
<dbReference type="SMART" id="SM00631">
    <property type="entry name" value="Zn_pept"/>
    <property type="match status" value="1"/>
</dbReference>
<evidence type="ECO:0000313" key="18">
    <source>
        <dbReference type="Proteomes" id="UP000594454"/>
    </source>
</evidence>
<dbReference type="InterPro" id="IPR003146">
    <property type="entry name" value="M14A_act_pep"/>
</dbReference>
<dbReference type="AlphaFoldDB" id="A0A7R8US20"/>
<dbReference type="PROSITE" id="PS52035">
    <property type="entry name" value="PEPTIDASE_M14"/>
    <property type="match status" value="1"/>
</dbReference>
<evidence type="ECO:0000256" key="1">
    <source>
        <dbReference type="ARBA" id="ARBA00001947"/>
    </source>
</evidence>
<dbReference type="GO" id="GO:0004181">
    <property type="term" value="F:metallocarboxypeptidase activity"/>
    <property type="evidence" value="ECO:0007669"/>
    <property type="project" value="InterPro"/>
</dbReference>
<feature type="signal peptide" evidence="15">
    <location>
        <begin position="1"/>
        <end position="20"/>
    </location>
</feature>
<dbReference type="InterPro" id="IPR000834">
    <property type="entry name" value="Peptidase_M14"/>
</dbReference>
<evidence type="ECO:0000256" key="8">
    <source>
        <dbReference type="ARBA" id="ARBA00022729"/>
    </source>
</evidence>
<dbReference type="FunFam" id="3.40.630.10:FF:000040">
    <property type="entry name" value="zinc carboxypeptidase"/>
    <property type="match status" value="1"/>
</dbReference>
<dbReference type="PANTHER" id="PTHR11705:SF156">
    <property type="entry name" value="RH39904P-RELATED"/>
    <property type="match status" value="1"/>
</dbReference>
<name>A0A7R8US20_HERIL</name>
<dbReference type="GO" id="GO:0005615">
    <property type="term" value="C:extracellular space"/>
    <property type="evidence" value="ECO:0007669"/>
    <property type="project" value="TreeGrafter"/>
</dbReference>
<proteinExistence type="inferred from homology"/>
<dbReference type="InParanoid" id="A0A7R8US20"/>
<keyword evidence="7" id="KW-0479">Metal-binding</keyword>
<keyword evidence="5" id="KW-0121">Carboxypeptidase</keyword>
<dbReference type="SUPFAM" id="SSF54897">
    <property type="entry name" value="Protease propeptides/inhibitors"/>
    <property type="match status" value="1"/>
</dbReference>
<gene>
    <name evidence="17" type="ORF">HERILL_LOCUS8495</name>
</gene>